<feature type="domain" description="CASTOR ACT" evidence="2">
    <location>
        <begin position="81"/>
        <end position="135"/>
    </location>
</feature>
<evidence type="ECO:0000313" key="3">
    <source>
        <dbReference type="EMBL" id="CZR61101.1"/>
    </source>
</evidence>
<name>A0A1L7X7V5_9HELO</name>
<dbReference type="EMBL" id="FJOG01000017">
    <property type="protein sequence ID" value="CZR61101.1"/>
    <property type="molecule type" value="Genomic_DNA"/>
</dbReference>
<evidence type="ECO:0000259" key="2">
    <source>
        <dbReference type="Pfam" id="PF13840"/>
    </source>
</evidence>
<gene>
    <name evidence="3" type="ORF">PAC_10997</name>
</gene>
<proteinExistence type="predicted"/>
<sequence length="150" mass="16088">MSAPASTPAPGETSLAALLSTLKLSLDPRTFVFVTLPPSELPPTSSLFVQMSFQEAEGLTIITTQESAASHGLEYTFLSKMITLNIHSSLEAVGFMAAISAQLTKHNIGANPVSGYFHDHCFVPLGKEEEAMKVLLELAEEAKMKPSHQS</sequence>
<dbReference type="OrthoDB" id="10064407at2759"/>
<accession>A0A1L7X7V5</accession>
<dbReference type="InterPro" id="IPR045865">
    <property type="entry name" value="ACT-like_dom_sf"/>
</dbReference>
<keyword evidence="4" id="KW-1185">Reference proteome</keyword>
<dbReference type="PANTHER" id="PTHR39199">
    <property type="entry name" value="BLR5128 PROTEIN"/>
    <property type="match status" value="1"/>
</dbReference>
<evidence type="ECO:0000313" key="4">
    <source>
        <dbReference type="Proteomes" id="UP000184330"/>
    </source>
</evidence>
<evidence type="ECO:0000259" key="1">
    <source>
        <dbReference type="Pfam" id="PF10000"/>
    </source>
</evidence>
<protein>
    <submittedName>
        <fullName evidence="3">Related to COG3602 family protein</fullName>
    </submittedName>
</protein>
<dbReference type="Proteomes" id="UP000184330">
    <property type="component" value="Unassembled WGS sequence"/>
</dbReference>
<dbReference type="STRING" id="576137.A0A1L7X7V5"/>
<reference evidence="3 4" key="1">
    <citation type="submission" date="2016-03" db="EMBL/GenBank/DDBJ databases">
        <authorList>
            <person name="Ploux O."/>
        </authorList>
    </citation>
    <scope>NUCLEOTIDE SEQUENCE [LARGE SCALE GENOMIC DNA]</scope>
    <source>
        <strain evidence="3 4">UAMH 11012</strain>
    </source>
</reference>
<feature type="domain" description="DUF2241" evidence="1">
    <location>
        <begin position="10"/>
        <end position="79"/>
    </location>
</feature>
<dbReference type="InterPro" id="IPR027795">
    <property type="entry name" value="CASTOR_ACT_dom"/>
</dbReference>
<dbReference type="GO" id="GO:0046394">
    <property type="term" value="P:carboxylic acid biosynthetic process"/>
    <property type="evidence" value="ECO:0007669"/>
    <property type="project" value="UniProtKB-ARBA"/>
</dbReference>
<dbReference type="GO" id="GO:0006520">
    <property type="term" value="P:amino acid metabolic process"/>
    <property type="evidence" value="ECO:0007669"/>
    <property type="project" value="UniProtKB-ARBA"/>
</dbReference>
<dbReference type="Pfam" id="PF13840">
    <property type="entry name" value="ACT_7"/>
    <property type="match status" value="1"/>
</dbReference>
<organism evidence="3 4">
    <name type="scientific">Phialocephala subalpina</name>
    <dbReference type="NCBI Taxonomy" id="576137"/>
    <lineage>
        <taxon>Eukaryota</taxon>
        <taxon>Fungi</taxon>
        <taxon>Dikarya</taxon>
        <taxon>Ascomycota</taxon>
        <taxon>Pezizomycotina</taxon>
        <taxon>Leotiomycetes</taxon>
        <taxon>Helotiales</taxon>
        <taxon>Mollisiaceae</taxon>
        <taxon>Phialocephala</taxon>
        <taxon>Phialocephala fortinii species complex</taxon>
    </lineage>
</organism>
<dbReference type="SUPFAM" id="SSF55021">
    <property type="entry name" value="ACT-like"/>
    <property type="match status" value="2"/>
</dbReference>
<dbReference type="InterPro" id="IPR018717">
    <property type="entry name" value="DUF2241"/>
</dbReference>
<dbReference type="Gene3D" id="3.30.2130.10">
    <property type="entry name" value="VC0802-like"/>
    <property type="match status" value="1"/>
</dbReference>
<dbReference type="PANTHER" id="PTHR39199:SF1">
    <property type="entry name" value="BLR5128 PROTEIN"/>
    <property type="match status" value="1"/>
</dbReference>
<dbReference type="Pfam" id="PF10000">
    <property type="entry name" value="ACT_3"/>
    <property type="match status" value="1"/>
</dbReference>
<dbReference type="AlphaFoldDB" id="A0A1L7X7V5"/>